<keyword evidence="3" id="KW-1185">Reference proteome</keyword>
<comment type="caution">
    <text evidence="2">The sequence shown here is derived from an EMBL/GenBank/DDBJ whole genome shotgun (WGS) entry which is preliminary data.</text>
</comment>
<reference evidence="2 3" key="1">
    <citation type="submission" date="2024-11" db="EMBL/GenBank/DDBJ databases">
        <title>Adaptive evolution of stress response genes in parasites aligns with host niche diversity.</title>
        <authorList>
            <person name="Hahn C."/>
            <person name="Resl P."/>
        </authorList>
    </citation>
    <scope>NUCLEOTIDE SEQUENCE [LARGE SCALE GENOMIC DNA]</scope>
    <source>
        <strain evidence="2">EGGRZ-B1_66</strain>
        <tissue evidence="2">Body</tissue>
    </source>
</reference>
<sequence>MCVSSCRFFMDSGDINAPVTHSTTFQPRCLNSFPSSLNTSLEDGDQKEPAVVKEEEESTVNKEEEVACTSQKNEQKLETGESNESKLISEAIARIESEEESLDRQDANYLLALEKVLTDFHSIFYASYDENLSKAISQREIESMDDEQRFDTRYVPNLADVMTERRRSILGSKCRITLSGLSHLNSAPAQSLSGELAAQMGAELHSTLRINSTRRIWWPADEIQKR</sequence>
<evidence type="ECO:0000313" key="2">
    <source>
        <dbReference type="EMBL" id="KAL3314627.1"/>
    </source>
</evidence>
<name>A0ABD2Q4U8_9PLAT</name>
<dbReference type="Proteomes" id="UP001626550">
    <property type="component" value="Unassembled WGS sequence"/>
</dbReference>
<evidence type="ECO:0000256" key="1">
    <source>
        <dbReference type="SAM" id="MobiDB-lite"/>
    </source>
</evidence>
<evidence type="ECO:0000313" key="3">
    <source>
        <dbReference type="Proteomes" id="UP001626550"/>
    </source>
</evidence>
<proteinExistence type="predicted"/>
<dbReference type="EMBL" id="JBJKFK010000945">
    <property type="protein sequence ID" value="KAL3314627.1"/>
    <property type="molecule type" value="Genomic_DNA"/>
</dbReference>
<feature type="region of interest" description="Disordered" evidence="1">
    <location>
        <begin position="36"/>
        <end position="65"/>
    </location>
</feature>
<feature type="compositionally biased region" description="Basic and acidic residues" evidence="1">
    <location>
        <begin position="44"/>
        <end position="65"/>
    </location>
</feature>
<protein>
    <submittedName>
        <fullName evidence="2">RNA polymerase II</fullName>
    </submittedName>
</protein>
<accession>A0ABD2Q4U8</accession>
<dbReference type="AlphaFoldDB" id="A0ABD2Q4U8"/>
<gene>
    <name evidence="2" type="primary">CTDP1_2</name>
    <name evidence="2" type="ORF">Ciccas_006755</name>
</gene>
<organism evidence="2 3">
    <name type="scientific">Cichlidogyrus casuarinus</name>
    <dbReference type="NCBI Taxonomy" id="1844966"/>
    <lineage>
        <taxon>Eukaryota</taxon>
        <taxon>Metazoa</taxon>
        <taxon>Spiralia</taxon>
        <taxon>Lophotrochozoa</taxon>
        <taxon>Platyhelminthes</taxon>
        <taxon>Monogenea</taxon>
        <taxon>Monopisthocotylea</taxon>
        <taxon>Dactylogyridea</taxon>
        <taxon>Ancyrocephalidae</taxon>
        <taxon>Cichlidogyrus</taxon>
    </lineage>
</organism>